<evidence type="ECO:0000313" key="2">
    <source>
        <dbReference type="Proteomes" id="UP000614741"/>
    </source>
</evidence>
<protein>
    <recommendedName>
        <fullName evidence="3">SRPBCC family protein</fullName>
    </recommendedName>
</protein>
<name>A0ABQ4DM24_9CELL</name>
<accession>A0ABQ4DM24</accession>
<dbReference type="Proteomes" id="UP000614741">
    <property type="component" value="Unassembled WGS sequence"/>
</dbReference>
<evidence type="ECO:0000313" key="1">
    <source>
        <dbReference type="EMBL" id="GIG40410.1"/>
    </source>
</evidence>
<comment type="caution">
    <text evidence="1">The sequence shown here is derived from an EMBL/GenBank/DDBJ whole genome shotgun (WGS) entry which is preliminary data.</text>
</comment>
<reference evidence="1 2" key="1">
    <citation type="submission" date="2021-01" db="EMBL/GenBank/DDBJ databases">
        <title>Whole genome shotgun sequence of Cellulomonas phragmiteti NBRC 110785.</title>
        <authorList>
            <person name="Komaki H."/>
            <person name="Tamura T."/>
        </authorList>
    </citation>
    <scope>NUCLEOTIDE SEQUENCE [LARGE SCALE GENOMIC DNA]</scope>
    <source>
        <strain evidence="1 2">NBRC 110785</strain>
    </source>
</reference>
<dbReference type="EMBL" id="BONP01000011">
    <property type="protein sequence ID" value="GIG40410.1"/>
    <property type="molecule type" value="Genomic_DNA"/>
</dbReference>
<organism evidence="1 2">
    <name type="scientific">Cellulomonas phragmiteti</name>
    <dbReference type="NCBI Taxonomy" id="478780"/>
    <lineage>
        <taxon>Bacteria</taxon>
        <taxon>Bacillati</taxon>
        <taxon>Actinomycetota</taxon>
        <taxon>Actinomycetes</taxon>
        <taxon>Micrococcales</taxon>
        <taxon>Cellulomonadaceae</taxon>
        <taxon>Cellulomonas</taxon>
    </lineage>
</organism>
<keyword evidence="2" id="KW-1185">Reference proteome</keyword>
<proteinExistence type="predicted"/>
<gene>
    <name evidence="1" type="ORF">Cph01nite_21720</name>
</gene>
<sequence length="133" mass="15026">MRTPDREGAPVDHGELDVCWSLVCDDGHAWDAWTPDVRSVPDEVARCPEDGAPAVTAMRLPRADRPTVVLVPAARRRDGRDTHDDEVFLELRGPGGRSLRTPIPIRWEQAVRRAAELRTRTWDDAARVWERLG</sequence>
<evidence type="ECO:0008006" key="3">
    <source>
        <dbReference type="Google" id="ProtNLM"/>
    </source>
</evidence>